<keyword evidence="1" id="KW-0472">Membrane</keyword>
<dbReference type="GeneID" id="93904168"/>
<keyword evidence="1" id="KW-1133">Transmembrane helix</keyword>
<dbReference type="HOGENOM" id="CLU_062016_0_0_6"/>
<dbReference type="AlphaFoldDB" id="A0A060HDN4"/>
<dbReference type="GO" id="GO:0016787">
    <property type="term" value="F:hydrolase activity"/>
    <property type="evidence" value="ECO:0007669"/>
    <property type="project" value="UniProtKB-KW"/>
</dbReference>
<keyword evidence="3" id="KW-0378">Hydrolase</keyword>
<dbReference type="InterPro" id="IPR000073">
    <property type="entry name" value="AB_hydrolase_1"/>
</dbReference>
<sequence>MRIISLAFSDLNFSGWVELINFIYYELMKKMLACVMSTVFFVNTIALVMLTGMGVASAASKDSYAATKYPIIFEPGFGGVDKLFVFIDYFYRIPEDLRAHGANVYLSTSSAFQRPDGPNGRGEQLLAYVKAVLAITGAEKVNLIGYSQGGLTVRYVAAVAPDLVASLTTIGTPHHGSELADYFEELLNKNPIRPLSTALGGLSNAFASITTANLNQDMFAALKSLTTSQVVIFNENYPSAGLDKLASCKGGAEFETFGSHRQYLYSWGGAAIKEKESLFGTNVIDTSVIPFIDLANFVDPTTKALYRFGRVMINRGSGSNDGMVSTCSSMFGKVISNNFNWNHFDEINQVLGIRGAYAEDPLAVIRTHVNRLKMQGL</sequence>
<protein>
    <submittedName>
        <fullName evidence="3">Alpha/beta hydrolase</fullName>
    </submittedName>
</protein>
<dbReference type="KEGG" id="xfs:D934_03460"/>
<dbReference type="InterPro" id="IPR029058">
    <property type="entry name" value="AB_hydrolase_fold"/>
</dbReference>
<feature type="domain" description="AB hydrolase-1" evidence="2">
    <location>
        <begin position="69"/>
        <end position="183"/>
    </location>
</feature>
<dbReference type="EMBL" id="CP006696">
    <property type="protein sequence ID" value="AIC11042.1"/>
    <property type="molecule type" value="Genomic_DNA"/>
</dbReference>
<dbReference type="Gene3D" id="3.40.50.1820">
    <property type="entry name" value="alpha/beta hydrolase"/>
    <property type="match status" value="1"/>
</dbReference>
<organism evidence="3 4">
    <name type="scientific">Xylella fastidiosa subsp. sandyi Ann-1</name>
    <dbReference type="NCBI Taxonomy" id="155920"/>
    <lineage>
        <taxon>Bacteria</taxon>
        <taxon>Pseudomonadati</taxon>
        <taxon>Pseudomonadota</taxon>
        <taxon>Gammaproteobacteria</taxon>
        <taxon>Lysobacterales</taxon>
        <taxon>Lysobacteraceae</taxon>
        <taxon>Xylella</taxon>
    </lineage>
</organism>
<name>A0A060HDN4_XYLFS</name>
<evidence type="ECO:0000256" key="1">
    <source>
        <dbReference type="SAM" id="Phobius"/>
    </source>
</evidence>
<dbReference type="SUPFAM" id="SSF53474">
    <property type="entry name" value="alpha/beta-Hydrolases"/>
    <property type="match status" value="1"/>
</dbReference>
<accession>A0A060HDN4</accession>
<proteinExistence type="predicted"/>
<feature type="transmembrane region" description="Helical" evidence="1">
    <location>
        <begin position="32"/>
        <end position="56"/>
    </location>
</feature>
<dbReference type="Proteomes" id="UP000027215">
    <property type="component" value="Chromosome"/>
</dbReference>
<dbReference type="RefSeq" id="WP_012382466.1">
    <property type="nucleotide sequence ID" value="NZ_CP006696.1"/>
</dbReference>
<gene>
    <name evidence="3" type="ORF">D934_03460</name>
</gene>
<dbReference type="PATRIC" id="fig|155920.8.peg.828"/>
<evidence type="ECO:0000313" key="3">
    <source>
        <dbReference type="EMBL" id="AIC11042.1"/>
    </source>
</evidence>
<dbReference type="Pfam" id="PF00561">
    <property type="entry name" value="Abhydrolase_1"/>
    <property type="match status" value="1"/>
</dbReference>
<evidence type="ECO:0000313" key="4">
    <source>
        <dbReference type="Proteomes" id="UP000027215"/>
    </source>
</evidence>
<keyword evidence="1" id="KW-0812">Transmembrane</keyword>
<evidence type="ECO:0000259" key="2">
    <source>
        <dbReference type="Pfam" id="PF00561"/>
    </source>
</evidence>
<reference evidence="3 4" key="1">
    <citation type="submission" date="2013-08" db="EMBL/GenBank/DDBJ databases">
        <authorList>
            <person name="Stouthamer R."/>
            <person name="Nunney L."/>
        </authorList>
    </citation>
    <scope>NUCLEOTIDE SEQUENCE [LARGE SCALE GENOMIC DNA]</scope>
    <source>
        <strain evidence="4">ann-1</strain>
    </source>
</reference>